<reference evidence="4 5" key="1">
    <citation type="submission" date="2015-09" db="EMBL/GenBank/DDBJ databases">
        <authorList>
            <consortium name="Pathogen Informatics"/>
        </authorList>
    </citation>
    <scope>NUCLEOTIDE SEQUENCE [LARGE SCALE GENOMIC DNA]</scope>
    <source>
        <strain evidence="3 5">2789STDY5834835</strain>
        <strain evidence="2 4">2789STDY5834966</strain>
    </source>
</reference>
<evidence type="ECO:0000313" key="3">
    <source>
        <dbReference type="EMBL" id="CUP14971.1"/>
    </source>
</evidence>
<feature type="transmembrane region" description="Helical" evidence="1">
    <location>
        <begin position="6"/>
        <end position="29"/>
    </location>
</feature>
<evidence type="ECO:0000313" key="5">
    <source>
        <dbReference type="Proteomes" id="UP000095679"/>
    </source>
</evidence>
<dbReference type="EMBL" id="CYYC01000031">
    <property type="protein sequence ID" value="CUN11435.1"/>
    <property type="molecule type" value="Genomic_DNA"/>
</dbReference>
<proteinExistence type="predicted"/>
<organism evidence="3 5">
    <name type="scientific">Anaerobutyricum hallii</name>
    <dbReference type="NCBI Taxonomy" id="39488"/>
    <lineage>
        <taxon>Bacteria</taxon>
        <taxon>Bacillati</taxon>
        <taxon>Bacillota</taxon>
        <taxon>Clostridia</taxon>
        <taxon>Lachnospirales</taxon>
        <taxon>Lachnospiraceae</taxon>
        <taxon>Anaerobutyricum</taxon>
    </lineage>
</organism>
<keyword evidence="1" id="KW-0472">Membrane</keyword>
<evidence type="ECO:0000256" key="1">
    <source>
        <dbReference type="SAM" id="Phobius"/>
    </source>
</evidence>
<dbReference type="GeneID" id="75048435"/>
<dbReference type="Proteomes" id="UP000095679">
    <property type="component" value="Unassembled WGS sequence"/>
</dbReference>
<accession>A0A174KVR9</accession>
<keyword evidence="1" id="KW-1133">Transmembrane helix</keyword>
<dbReference type="OrthoDB" id="2045988at2"/>
<feature type="transmembrane region" description="Helical" evidence="1">
    <location>
        <begin position="77"/>
        <end position="101"/>
    </location>
</feature>
<feature type="transmembrane region" description="Helical" evidence="1">
    <location>
        <begin position="41"/>
        <end position="57"/>
    </location>
</feature>
<dbReference type="AlphaFoldDB" id="A0A174KVR9"/>
<evidence type="ECO:0000313" key="2">
    <source>
        <dbReference type="EMBL" id="CUN11435.1"/>
    </source>
</evidence>
<dbReference type="RefSeq" id="WP_005346842.1">
    <property type="nucleotide sequence ID" value="NZ_BLYK01000077.1"/>
</dbReference>
<gene>
    <name evidence="3" type="ORF">ERS852450_03161</name>
    <name evidence="2" type="ORF">ERS852578_02268</name>
</gene>
<dbReference type="EMBL" id="CYZL01000046">
    <property type="protein sequence ID" value="CUP14971.1"/>
    <property type="molecule type" value="Genomic_DNA"/>
</dbReference>
<keyword evidence="1" id="KW-0812">Transmembrane</keyword>
<dbReference type="Proteomes" id="UP000095390">
    <property type="component" value="Unassembled WGS sequence"/>
</dbReference>
<evidence type="ECO:0000313" key="4">
    <source>
        <dbReference type="Proteomes" id="UP000095390"/>
    </source>
</evidence>
<sequence length="138" mass="15154">MKLYFGNMVTTVTTIMIIALVGFIGYSVWNRNTISYWGCRNLFLLMYGLVICCFAAARDGLDKTIQAAVDGSCIPGIFPLISIPTIVGCIGAAMIIVAAVATPIAKSQRMREIWFYVMSSGVMLKVVVMELARIIQFI</sequence>
<name>A0A174KVR9_9FIRM</name>
<protein>
    <submittedName>
        <fullName evidence="3">Uncharacterized protein</fullName>
    </submittedName>
</protein>
<feature type="transmembrane region" description="Helical" evidence="1">
    <location>
        <begin position="113"/>
        <end position="135"/>
    </location>
</feature>